<dbReference type="SMART" id="SM00287">
    <property type="entry name" value="SH3b"/>
    <property type="match status" value="1"/>
</dbReference>
<organism evidence="2 3">
    <name type="scientific">Weizmannia acidilactici</name>
    <dbReference type="NCBI Taxonomy" id="2607726"/>
    <lineage>
        <taxon>Bacteria</taxon>
        <taxon>Bacillati</taxon>
        <taxon>Bacillota</taxon>
        <taxon>Bacilli</taxon>
        <taxon>Bacillales</taxon>
        <taxon>Bacillaceae</taxon>
        <taxon>Heyndrickxia</taxon>
    </lineage>
</organism>
<evidence type="ECO:0000313" key="3">
    <source>
        <dbReference type="Proteomes" id="UP000391919"/>
    </source>
</evidence>
<dbReference type="InterPro" id="IPR003646">
    <property type="entry name" value="SH3-like_bac-type"/>
</dbReference>
<comment type="caution">
    <text evidence="2">The sequence shown here is derived from an EMBL/GenBank/DDBJ whole genome shotgun (WGS) entry which is preliminary data.</text>
</comment>
<dbReference type="Gene3D" id="4.10.80.110">
    <property type="match status" value="1"/>
</dbReference>
<dbReference type="InterPro" id="IPR052354">
    <property type="entry name" value="Cell_Wall_Dynamics_Protein"/>
</dbReference>
<gene>
    <name evidence="2" type="ORF">BpJC7_32150</name>
</gene>
<dbReference type="Gene3D" id="1.10.530.10">
    <property type="match status" value="1"/>
</dbReference>
<dbReference type="AlphaFoldDB" id="A0A5J4JAX5"/>
<evidence type="ECO:0000259" key="1">
    <source>
        <dbReference type="PROSITE" id="PS51781"/>
    </source>
</evidence>
<dbReference type="PROSITE" id="PS51781">
    <property type="entry name" value="SH3B"/>
    <property type="match status" value="1"/>
</dbReference>
<dbReference type="InterPro" id="IPR002901">
    <property type="entry name" value="MGlyc_endo_b_GlcNAc-like_dom"/>
</dbReference>
<evidence type="ECO:0000313" key="2">
    <source>
        <dbReference type="EMBL" id="GER71912.1"/>
    </source>
</evidence>
<dbReference type="Pfam" id="PF08239">
    <property type="entry name" value="SH3_3"/>
    <property type="match status" value="1"/>
</dbReference>
<name>A0A5J4JAX5_9BACI</name>
<sequence length="344" mass="37594">MQVLSEANGWAKVTAFGKTGYVSAQYLSSAEPLQGKSISKNYQSYGISLNEMVNIEMKANPQTDKKYSTYIRSDALIVDSKTNPKKGVVVGSNWNIRGGAGTNYWVVGKVSNGSTLQILGTVKGTDGKTWYKVSYNKTWVNASPEDVKYYVNPANFENDPVQCFQFLKLTQTANVDKDEINEKVLAGKGILAGKAESFITASKLSGVNELYLISHALLETKNGTSELANGVQYKGRTVYNMYGIGAYDGSAVTSGAAYAYNQGWFTPEAAIIGGAKFIESNYLKNGQDTLYKMRWNPSAAVSTRTASHQYATDIGWASKQVSSIYNLYSLLDSGQIILDIPKYQ</sequence>
<dbReference type="EMBL" id="BKZQ01000101">
    <property type="protein sequence ID" value="GER71912.1"/>
    <property type="molecule type" value="Genomic_DNA"/>
</dbReference>
<dbReference type="Proteomes" id="UP000391919">
    <property type="component" value="Unassembled WGS sequence"/>
</dbReference>
<keyword evidence="3" id="KW-1185">Reference proteome</keyword>
<accession>A0A5J4JAX5</accession>
<dbReference type="Pfam" id="PF01832">
    <property type="entry name" value="Glucosaminidase"/>
    <property type="match status" value="1"/>
</dbReference>
<dbReference type="PANTHER" id="PTHR34408">
    <property type="entry name" value="FAMILY PROTEIN, PUTATIVE-RELATED"/>
    <property type="match status" value="1"/>
</dbReference>
<protein>
    <recommendedName>
        <fullName evidence="1">SH3b domain-containing protein</fullName>
    </recommendedName>
</protein>
<proteinExistence type="predicted"/>
<dbReference type="GO" id="GO:0004040">
    <property type="term" value="F:amidase activity"/>
    <property type="evidence" value="ECO:0007669"/>
    <property type="project" value="InterPro"/>
</dbReference>
<reference evidence="2 3" key="1">
    <citation type="submission" date="2019-09" db="EMBL/GenBank/DDBJ databases">
        <title>Draft genome sequence of Bacillus sp. JC-7.</title>
        <authorList>
            <person name="Tanaka N."/>
            <person name="Shiwa Y."/>
            <person name="Fujita N."/>
            <person name="Tanasupawat S."/>
        </authorList>
    </citation>
    <scope>NUCLEOTIDE SEQUENCE [LARGE SCALE GENOMIC DNA]</scope>
    <source>
        <strain evidence="2 3">JC-7</strain>
    </source>
</reference>
<dbReference type="Gene3D" id="2.30.30.40">
    <property type="entry name" value="SH3 Domains"/>
    <property type="match status" value="1"/>
</dbReference>
<dbReference type="SMART" id="SM00047">
    <property type="entry name" value="LYZ2"/>
    <property type="match status" value="1"/>
</dbReference>
<feature type="domain" description="SH3b" evidence="1">
    <location>
        <begin position="84"/>
        <end position="160"/>
    </location>
</feature>